<evidence type="ECO:0000313" key="3">
    <source>
        <dbReference type="Proteomes" id="UP000827892"/>
    </source>
</evidence>
<evidence type="ECO:0000256" key="1">
    <source>
        <dbReference type="SAM" id="Phobius"/>
    </source>
</evidence>
<keyword evidence="1" id="KW-1133">Transmembrane helix</keyword>
<evidence type="ECO:0000313" key="2">
    <source>
        <dbReference type="EMBL" id="ULT83193.1"/>
    </source>
</evidence>
<name>A0AAE9CVD8_CAEBR</name>
<organism evidence="2 3">
    <name type="scientific">Caenorhabditis briggsae</name>
    <dbReference type="NCBI Taxonomy" id="6238"/>
    <lineage>
        <taxon>Eukaryota</taxon>
        <taxon>Metazoa</taxon>
        <taxon>Ecdysozoa</taxon>
        <taxon>Nematoda</taxon>
        <taxon>Chromadorea</taxon>
        <taxon>Rhabditida</taxon>
        <taxon>Rhabditina</taxon>
        <taxon>Rhabditomorpha</taxon>
        <taxon>Rhabditoidea</taxon>
        <taxon>Rhabditidae</taxon>
        <taxon>Peloderinae</taxon>
        <taxon>Caenorhabditis</taxon>
    </lineage>
</organism>
<dbReference type="EMBL" id="CP090896">
    <property type="protein sequence ID" value="ULT83193.1"/>
    <property type="molecule type" value="Genomic_DNA"/>
</dbReference>
<feature type="transmembrane region" description="Helical" evidence="1">
    <location>
        <begin position="76"/>
        <end position="94"/>
    </location>
</feature>
<accession>A0AAE9CVD8</accession>
<keyword evidence="1" id="KW-0472">Membrane</keyword>
<dbReference type="Proteomes" id="UP000827892">
    <property type="component" value="Chromosome X"/>
</dbReference>
<feature type="transmembrane region" description="Helical" evidence="1">
    <location>
        <begin position="42"/>
        <end position="64"/>
    </location>
</feature>
<keyword evidence="1" id="KW-0812">Transmembrane</keyword>
<reference evidence="2 3" key="1">
    <citation type="submission" date="2022-05" db="EMBL/GenBank/DDBJ databases">
        <title>Chromosome-level reference genomes for two strains of Caenorhabditis briggsae: an improved platform for comparative genomics.</title>
        <authorList>
            <person name="Stevens L."/>
            <person name="Andersen E.C."/>
        </authorList>
    </citation>
    <scope>NUCLEOTIDE SEQUENCE [LARGE SCALE GENOMIC DNA]</scope>
    <source>
        <strain evidence="2">QX1410_ONT</strain>
        <tissue evidence="2">Whole-organism</tissue>
    </source>
</reference>
<protein>
    <submittedName>
        <fullName evidence="2">Uncharacterized protein</fullName>
    </submittedName>
</protein>
<proteinExistence type="predicted"/>
<gene>
    <name evidence="2" type="ORF">L3Y34_012440</name>
</gene>
<feature type="transmembrane region" description="Helical" evidence="1">
    <location>
        <begin position="6"/>
        <end position="30"/>
    </location>
</feature>
<dbReference type="AlphaFoldDB" id="A0AAE9CVD8"/>
<sequence>MIKVLYFVFTALVTILMHFWCYGSLAAYHLTRSEQFAKRPDTDIYSFLFGMVAIDGYFNIVFAHMGITAKKIEDGILFPYTLFRAAIFLVILLMQENSNLLIGQFMLDIMATSVFNCFSEVIDETVNEVSGEEVDVEKRELIPEDKHCSAYAKFL</sequence>